<reference evidence="9 10" key="1">
    <citation type="journal article" date="2016" name="PLoS Pathog.">
        <title>Biosynthesis of antibiotic leucinostatins in bio-control fungus Purpureocillium lilacinum and their inhibition on phytophthora revealed by genome mining.</title>
        <authorList>
            <person name="Wang G."/>
            <person name="Liu Z."/>
            <person name="Lin R."/>
            <person name="Li E."/>
            <person name="Mao Z."/>
            <person name="Ling J."/>
            <person name="Yang Y."/>
            <person name="Yin W.B."/>
            <person name="Xie B."/>
        </authorList>
    </citation>
    <scope>NUCLEOTIDE SEQUENCE [LARGE SCALE GENOMIC DNA]</scope>
    <source>
        <strain evidence="9">170</strain>
    </source>
</reference>
<dbReference type="KEGG" id="pchm:VFPPC_13879"/>
<feature type="transmembrane region" description="Helical" evidence="7">
    <location>
        <begin position="22"/>
        <end position="43"/>
    </location>
</feature>
<feature type="transmembrane region" description="Helical" evidence="7">
    <location>
        <begin position="218"/>
        <end position="240"/>
    </location>
</feature>
<feature type="transmembrane region" description="Helical" evidence="7">
    <location>
        <begin position="55"/>
        <end position="80"/>
    </location>
</feature>
<protein>
    <recommendedName>
        <fullName evidence="8">Rhodopsin domain-containing protein</fullName>
    </recommendedName>
</protein>
<accession>A0A179FGF2</accession>
<organism evidence="9 10">
    <name type="scientific">Pochonia chlamydosporia 170</name>
    <dbReference type="NCBI Taxonomy" id="1380566"/>
    <lineage>
        <taxon>Eukaryota</taxon>
        <taxon>Fungi</taxon>
        <taxon>Dikarya</taxon>
        <taxon>Ascomycota</taxon>
        <taxon>Pezizomycotina</taxon>
        <taxon>Sordariomycetes</taxon>
        <taxon>Hypocreomycetidae</taxon>
        <taxon>Hypocreales</taxon>
        <taxon>Clavicipitaceae</taxon>
        <taxon>Pochonia</taxon>
    </lineage>
</organism>
<evidence type="ECO:0000313" key="9">
    <source>
        <dbReference type="EMBL" id="OAQ64331.1"/>
    </source>
</evidence>
<feature type="region of interest" description="Disordered" evidence="6">
    <location>
        <begin position="325"/>
        <end position="381"/>
    </location>
</feature>
<dbReference type="PANTHER" id="PTHR33048">
    <property type="entry name" value="PTH11-LIKE INTEGRAL MEMBRANE PROTEIN (AFU_ORTHOLOGUE AFUA_5G11245)"/>
    <property type="match status" value="1"/>
</dbReference>
<comment type="similarity">
    <text evidence="5">Belongs to the SAT4 family.</text>
</comment>
<keyword evidence="4 7" id="KW-0472">Membrane</keyword>
<evidence type="ECO:0000256" key="6">
    <source>
        <dbReference type="SAM" id="MobiDB-lite"/>
    </source>
</evidence>
<dbReference type="OrthoDB" id="5022096at2759"/>
<dbReference type="GeneID" id="28855645"/>
<comment type="subcellular location">
    <subcellularLocation>
        <location evidence="1">Membrane</location>
        <topology evidence="1">Multi-pass membrane protein</topology>
    </subcellularLocation>
</comment>
<evidence type="ECO:0000259" key="8">
    <source>
        <dbReference type="Pfam" id="PF20684"/>
    </source>
</evidence>
<proteinExistence type="inferred from homology"/>
<dbReference type="PANTHER" id="PTHR33048:SF129">
    <property type="entry name" value="INTEGRAL MEMBRANE PROTEIN-RELATED"/>
    <property type="match status" value="1"/>
</dbReference>
<evidence type="ECO:0000256" key="5">
    <source>
        <dbReference type="ARBA" id="ARBA00038359"/>
    </source>
</evidence>
<feature type="transmembrane region" description="Helical" evidence="7">
    <location>
        <begin position="252"/>
        <end position="272"/>
    </location>
</feature>
<evidence type="ECO:0000313" key="10">
    <source>
        <dbReference type="Proteomes" id="UP000078397"/>
    </source>
</evidence>
<dbReference type="GO" id="GO:0016020">
    <property type="term" value="C:membrane"/>
    <property type="evidence" value="ECO:0007669"/>
    <property type="project" value="UniProtKB-SubCell"/>
</dbReference>
<feature type="compositionally biased region" description="Polar residues" evidence="6">
    <location>
        <begin position="342"/>
        <end position="352"/>
    </location>
</feature>
<dbReference type="InterPro" id="IPR049326">
    <property type="entry name" value="Rhodopsin_dom_fungi"/>
</dbReference>
<gene>
    <name evidence="9" type="ORF">VFPPC_13879</name>
</gene>
<evidence type="ECO:0000256" key="3">
    <source>
        <dbReference type="ARBA" id="ARBA00022989"/>
    </source>
</evidence>
<feature type="transmembrane region" description="Helical" evidence="7">
    <location>
        <begin position="92"/>
        <end position="113"/>
    </location>
</feature>
<name>A0A179FGF2_METCM</name>
<evidence type="ECO:0000256" key="7">
    <source>
        <dbReference type="SAM" id="Phobius"/>
    </source>
</evidence>
<dbReference type="RefSeq" id="XP_018141645.1">
    <property type="nucleotide sequence ID" value="XM_018291651.1"/>
</dbReference>
<feature type="transmembrane region" description="Helical" evidence="7">
    <location>
        <begin position="184"/>
        <end position="206"/>
    </location>
</feature>
<dbReference type="EMBL" id="LSBJ02000005">
    <property type="protein sequence ID" value="OAQ64331.1"/>
    <property type="molecule type" value="Genomic_DNA"/>
</dbReference>
<comment type="caution">
    <text evidence="9">The sequence shown here is derived from an EMBL/GenBank/DDBJ whole genome shotgun (WGS) entry which is preliminary data.</text>
</comment>
<dbReference type="STRING" id="1380566.A0A179FGF2"/>
<dbReference type="Proteomes" id="UP000078397">
    <property type="component" value="Unassembled WGS sequence"/>
</dbReference>
<dbReference type="AlphaFoldDB" id="A0A179FGF2"/>
<dbReference type="Pfam" id="PF20684">
    <property type="entry name" value="Fung_rhodopsin"/>
    <property type="match status" value="1"/>
</dbReference>
<keyword evidence="10" id="KW-1185">Reference proteome</keyword>
<keyword evidence="2 7" id="KW-0812">Transmembrane</keyword>
<keyword evidence="3 7" id="KW-1133">Transmembrane helix</keyword>
<dbReference type="InterPro" id="IPR052337">
    <property type="entry name" value="SAT4-like"/>
</dbReference>
<sequence length="381" mass="41987">MAVTLNESSISSTGDVSRANMVVIPTIVTTIVALILTVLRMYVRVRLIKMIDWDDYFNLLAMATQIAVLGLVMGAVNYGLGRHFEYLDPASASYGIMLLRICEFLLIMSTVFVKISISLFLKRLFIQNQNWQRFFWAFIAFNTITSMVDAIAIFPQCTPVEYNWNKGIKGGRCWSDAAINALGIAQGTIATVTDVFLSVLPIIFLWNLKMIWRVKLGICGIMALGFASGGFAVARTALVPSLTATHDPTWDLAPLFMWAVLEAVFGVIAAAAPSVRPLLGRNAVTTKYTSSKSKSQTQSLPLHNMPSHISSRGSWLLRSQNTHMQKLRDEDDTDQGLDRAGSQDNLWKSNNGGIIKTTKIHVSHSDAPQETANLGRGNPDL</sequence>
<evidence type="ECO:0000256" key="1">
    <source>
        <dbReference type="ARBA" id="ARBA00004141"/>
    </source>
</evidence>
<evidence type="ECO:0000256" key="2">
    <source>
        <dbReference type="ARBA" id="ARBA00022692"/>
    </source>
</evidence>
<feature type="domain" description="Rhodopsin" evidence="8">
    <location>
        <begin position="39"/>
        <end position="280"/>
    </location>
</feature>
<evidence type="ECO:0000256" key="4">
    <source>
        <dbReference type="ARBA" id="ARBA00023136"/>
    </source>
</evidence>
<feature type="transmembrane region" description="Helical" evidence="7">
    <location>
        <begin position="134"/>
        <end position="154"/>
    </location>
</feature>